<dbReference type="AlphaFoldDB" id="A0A6J7XS59"/>
<accession>A0A6J7XS59</accession>
<dbReference type="SUPFAM" id="SSF55021">
    <property type="entry name" value="ACT-like"/>
    <property type="match status" value="1"/>
</dbReference>
<sequence length="80" mass="8021">MALFKLQVSLPDRPGSLGALASAIGFAGGDIRGLVVKGAEEGKGFDDITVAIPGSDPTDLLNILGSIGGVEVLSINALDE</sequence>
<dbReference type="InterPro" id="IPR045865">
    <property type="entry name" value="ACT-like_dom_sf"/>
</dbReference>
<dbReference type="PROSITE" id="PS51671">
    <property type="entry name" value="ACT"/>
    <property type="match status" value="1"/>
</dbReference>
<feature type="domain" description="ACT" evidence="1">
    <location>
        <begin position="5"/>
        <end position="80"/>
    </location>
</feature>
<proteinExistence type="predicted"/>
<dbReference type="InterPro" id="IPR002912">
    <property type="entry name" value="ACT_dom"/>
</dbReference>
<gene>
    <name evidence="2" type="ORF">UFOPK3554_00959</name>
</gene>
<reference evidence="2" key="1">
    <citation type="submission" date="2020-05" db="EMBL/GenBank/DDBJ databases">
        <authorList>
            <person name="Chiriac C."/>
            <person name="Salcher M."/>
            <person name="Ghai R."/>
            <person name="Kavagutti S V."/>
        </authorList>
    </citation>
    <scope>NUCLEOTIDE SEQUENCE</scope>
</reference>
<protein>
    <submittedName>
        <fullName evidence="2">Unannotated protein</fullName>
    </submittedName>
</protein>
<evidence type="ECO:0000313" key="2">
    <source>
        <dbReference type="EMBL" id="CAB5240622.1"/>
    </source>
</evidence>
<dbReference type="EMBL" id="CAFBSG010000013">
    <property type="protein sequence ID" value="CAB5240622.1"/>
    <property type="molecule type" value="Genomic_DNA"/>
</dbReference>
<evidence type="ECO:0000259" key="1">
    <source>
        <dbReference type="PROSITE" id="PS51671"/>
    </source>
</evidence>
<organism evidence="2">
    <name type="scientific">freshwater metagenome</name>
    <dbReference type="NCBI Taxonomy" id="449393"/>
    <lineage>
        <taxon>unclassified sequences</taxon>
        <taxon>metagenomes</taxon>
        <taxon>ecological metagenomes</taxon>
    </lineage>
</organism>
<name>A0A6J7XS59_9ZZZZ</name>